<evidence type="ECO:0000259" key="6">
    <source>
        <dbReference type="Pfam" id="PF00535"/>
    </source>
</evidence>
<comment type="subcellular location">
    <subcellularLocation>
        <location evidence="1">Cell membrane</location>
    </subcellularLocation>
</comment>
<dbReference type="Gene3D" id="3.90.550.10">
    <property type="entry name" value="Spore Coat Polysaccharide Biosynthesis Protein SpsA, Chain A"/>
    <property type="match status" value="1"/>
</dbReference>
<evidence type="ECO:0000313" key="8">
    <source>
        <dbReference type="Proteomes" id="UP000292580"/>
    </source>
</evidence>
<dbReference type="SUPFAM" id="SSF53448">
    <property type="entry name" value="Nucleotide-diphospho-sugar transferases"/>
    <property type="match status" value="1"/>
</dbReference>
<organism evidence="7 8">
    <name type="scientific">Methanofollis fontis</name>
    <dbReference type="NCBI Taxonomy" id="2052832"/>
    <lineage>
        <taxon>Archaea</taxon>
        <taxon>Methanobacteriati</taxon>
        <taxon>Methanobacteriota</taxon>
        <taxon>Stenosarchaea group</taxon>
        <taxon>Methanomicrobia</taxon>
        <taxon>Methanomicrobiales</taxon>
        <taxon>Methanomicrobiaceae</taxon>
        <taxon>Methanofollis</taxon>
    </lineage>
</organism>
<proteinExistence type="predicted"/>
<dbReference type="AlphaFoldDB" id="A0A483CUV2"/>
<dbReference type="GO" id="GO:0016757">
    <property type="term" value="F:glycosyltransferase activity"/>
    <property type="evidence" value="ECO:0007669"/>
    <property type="project" value="UniProtKB-KW"/>
</dbReference>
<evidence type="ECO:0000256" key="2">
    <source>
        <dbReference type="ARBA" id="ARBA00022475"/>
    </source>
</evidence>
<protein>
    <submittedName>
        <fullName evidence="7">Family 2 glycosyl transferase</fullName>
    </submittedName>
</protein>
<evidence type="ECO:0000313" key="7">
    <source>
        <dbReference type="EMBL" id="TAJ45406.1"/>
    </source>
</evidence>
<keyword evidence="5" id="KW-0472">Membrane</keyword>
<dbReference type="Proteomes" id="UP000292580">
    <property type="component" value="Unassembled WGS sequence"/>
</dbReference>
<keyword evidence="8" id="KW-1185">Reference proteome</keyword>
<dbReference type="InterPro" id="IPR029044">
    <property type="entry name" value="Nucleotide-diphossugar_trans"/>
</dbReference>
<evidence type="ECO:0000256" key="3">
    <source>
        <dbReference type="ARBA" id="ARBA00022676"/>
    </source>
</evidence>
<keyword evidence="3" id="KW-0328">Glycosyltransferase</keyword>
<sequence length="278" mass="30871">MGAAPIAPSGAFAWLPGVVAVKPISVIVPALDEEERIAGCLASLANQSLPRGMYEIIVVDGGSTDGTRRVAAAMADRVFVQRRSGIGGARRDGAEAAEGRILVFTDADTRCPPDWLERIHAACTVRGYAVCTGPVRFSRPTLCSCVTRLWRGYYRLLHPFGFYWLIGSNCAVRREAYERSGGHREISILEDYDLSLRLQGERCCYDPHIAVVTSARRMTGVLGYAVTYLRGYCHYHLGRDERALLHYRRPAPRLPQAEIRQRIDDLRQWIGAAGLRLP</sequence>
<dbReference type="PANTHER" id="PTHR43646:SF2">
    <property type="entry name" value="GLYCOSYLTRANSFERASE 2-LIKE DOMAIN-CONTAINING PROTEIN"/>
    <property type="match status" value="1"/>
</dbReference>
<dbReference type="Pfam" id="PF00535">
    <property type="entry name" value="Glycos_transf_2"/>
    <property type="match status" value="1"/>
</dbReference>
<dbReference type="GO" id="GO:0005886">
    <property type="term" value="C:plasma membrane"/>
    <property type="evidence" value="ECO:0007669"/>
    <property type="project" value="UniProtKB-SubCell"/>
</dbReference>
<evidence type="ECO:0000256" key="5">
    <source>
        <dbReference type="ARBA" id="ARBA00023136"/>
    </source>
</evidence>
<comment type="caution">
    <text evidence="7">The sequence shown here is derived from an EMBL/GenBank/DDBJ whole genome shotgun (WGS) entry which is preliminary data.</text>
</comment>
<dbReference type="EMBL" id="PGCL01000001">
    <property type="protein sequence ID" value="TAJ45406.1"/>
    <property type="molecule type" value="Genomic_DNA"/>
</dbReference>
<keyword evidence="2" id="KW-1003">Cell membrane</keyword>
<name>A0A483CUV2_9EURY</name>
<dbReference type="PANTHER" id="PTHR43646">
    <property type="entry name" value="GLYCOSYLTRANSFERASE"/>
    <property type="match status" value="1"/>
</dbReference>
<keyword evidence="4 7" id="KW-0808">Transferase</keyword>
<evidence type="ECO:0000256" key="1">
    <source>
        <dbReference type="ARBA" id="ARBA00004236"/>
    </source>
</evidence>
<dbReference type="InterPro" id="IPR001173">
    <property type="entry name" value="Glyco_trans_2-like"/>
</dbReference>
<reference evidence="7 8" key="1">
    <citation type="submission" date="2017-11" db="EMBL/GenBank/DDBJ databases">
        <title>Isolation and Characterization of Methanofollis Species from Methane Seep Offshore SW Taiwan.</title>
        <authorList>
            <person name="Teng N.-H."/>
            <person name="Lai M.-C."/>
            <person name="Chen S.-C."/>
        </authorList>
    </citation>
    <scope>NUCLEOTIDE SEQUENCE [LARGE SCALE GENOMIC DNA]</scope>
    <source>
        <strain evidence="7 8">FWC-SCC2</strain>
    </source>
</reference>
<evidence type="ECO:0000256" key="4">
    <source>
        <dbReference type="ARBA" id="ARBA00022679"/>
    </source>
</evidence>
<feature type="domain" description="Glycosyltransferase 2-like" evidence="6">
    <location>
        <begin position="25"/>
        <end position="178"/>
    </location>
</feature>
<gene>
    <name evidence="7" type="ORF">CUJ86_01305</name>
</gene>
<accession>A0A483CUV2</accession>